<evidence type="ECO:0000256" key="1">
    <source>
        <dbReference type="SAM" id="Phobius"/>
    </source>
</evidence>
<accession>A0A161Y311</accession>
<evidence type="ECO:0000313" key="3">
    <source>
        <dbReference type="Proteomes" id="UP000076503"/>
    </source>
</evidence>
<dbReference type="PATRIC" id="fig|1365251.3.peg.3252"/>
<name>A0A161Y311_9GAMM</name>
<feature type="transmembrane region" description="Helical" evidence="1">
    <location>
        <begin position="13"/>
        <end position="30"/>
    </location>
</feature>
<dbReference type="EMBL" id="AUXZ01000082">
    <property type="protein sequence ID" value="KZN49273.1"/>
    <property type="molecule type" value="Genomic_DNA"/>
</dbReference>
<evidence type="ECO:0000313" key="2">
    <source>
        <dbReference type="EMBL" id="KZN49273.1"/>
    </source>
</evidence>
<proteinExistence type="predicted"/>
<comment type="caution">
    <text evidence="2">The sequence shown here is derived from an EMBL/GenBank/DDBJ whole genome shotgun (WGS) entry which is preliminary data.</text>
</comment>
<feature type="transmembrane region" description="Helical" evidence="1">
    <location>
        <begin position="152"/>
        <end position="173"/>
    </location>
</feature>
<protein>
    <submittedName>
        <fullName evidence="2">Uncharacterized protein</fullName>
    </submittedName>
</protein>
<dbReference type="Proteomes" id="UP000076503">
    <property type="component" value="Unassembled WGS sequence"/>
</dbReference>
<organism evidence="2 3">
    <name type="scientific">Pseudoalteromonas luteoviolacea H33</name>
    <dbReference type="NCBI Taxonomy" id="1365251"/>
    <lineage>
        <taxon>Bacteria</taxon>
        <taxon>Pseudomonadati</taxon>
        <taxon>Pseudomonadota</taxon>
        <taxon>Gammaproteobacteria</taxon>
        <taxon>Alteromonadales</taxon>
        <taxon>Pseudoalteromonadaceae</taxon>
        <taxon>Pseudoalteromonas</taxon>
    </lineage>
</organism>
<sequence>MFAYENFSEIYDAIAYMLVPLYIIALVLAWKSINVRYLISVILVIETLDALTIDFAFSLGNYYYLWVTFVSILFLIPVLGRRLIAASLSSRIKVFKKIQSQYVFTRQEGGLIFLYALATLISFIAFIEASLYTAAIIQSPPIINNVYGPTLSLIHLLEAFLVLSLAAKGNWVFTVNKSKKAKKSRSYST</sequence>
<feature type="transmembrane region" description="Helical" evidence="1">
    <location>
        <begin position="63"/>
        <end position="88"/>
    </location>
</feature>
<keyword evidence="1" id="KW-0812">Transmembrane</keyword>
<gene>
    <name evidence="2" type="ORF">N476_19690</name>
</gene>
<keyword evidence="1" id="KW-1133">Transmembrane helix</keyword>
<keyword evidence="1" id="KW-0472">Membrane</keyword>
<dbReference type="OrthoDB" id="6300106at2"/>
<dbReference type="AlphaFoldDB" id="A0A161Y311"/>
<reference evidence="2 3" key="1">
    <citation type="submission" date="2013-07" db="EMBL/GenBank/DDBJ databases">
        <title>Comparative Genomic and Metabolomic Analysis of Twelve Strains of Pseudoalteromonas luteoviolacea.</title>
        <authorList>
            <person name="Vynne N.G."/>
            <person name="Mansson M."/>
            <person name="Gram L."/>
        </authorList>
    </citation>
    <scope>NUCLEOTIDE SEQUENCE [LARGE SCALE GENOMIC DNA]</scope>
    <source>
        <strain evidence="2 3">H33</strain>
    </source>
</reference>
<feature type="transmembrane region" description="Helical" evidence="1">
    <location>
        <begin position="37"/>
        <end position="57"/>
    </location>
</feature>
<feature type="transmembrane region" description="Helical" evidence="1">
    <location>
        <begin position="109"/>
        <end position="132"/>
    </location>
</feature>
<dbReference type="RefSeq" id="WP_063362604.1">
    <property type="nucleotide sequence ID" value="NZ_AUXZ01000082.1"/>
</dbReference>